<gene>
    <name evidence="7" type="primary">mobA_1</name>
    <name evidence="7" type="ORF">A0H81_02922</name>
</gene>
<dbReference type="OMA" id="HEMAPPK"/>
<accession>A0A1C7MIV5</accession>
<dbReference type="Gene3D" id="3.40.30.20">
    <property type="match status" value="1"/>
</dbReference>
<evidence type="ECO:0000256" key="2">
    <source>
        <dbReference type="ARBA" id="ARBA00022630"/>
    </source>
</evidence>
<name>A0A1C7MIV5_GRIFR</name>
<reference evidence="7 8" key="1">
    <citation type="submission" date="2016-03" db="EMBL/GenBank/DDBJ databases">
        <title>Whole genome sequencing of Grifola frondosa 9006-11.</title>
        <authorList>
            <person name="Min B."/>
            <person name="Park H."/>
            <person name="Kim J.-G."/>
            <person name="Cho H."/>
            <person name="Oh Y.-L."/>
            <person name="Kong W.-S."/>
            <person name="Choi I.-G."/>
        </authorList>
    </citation>
    <scope>NUCLEOTIDE SEQUENCE [LARGE SCALE GENOMIC DNA]</scope>
    <source>
        <strain evidence="7 8">9006-11</strain>
    </source>
</reference>
<dbReference type="EMBL" id="LUGG01000003">
    <property type="protein sequence ID" value="OBZ76871.1"/>
    <property type="molecule type" value="Genomic_DNA"/>
</dbReference>
<dbReference type="SUPFAM" id="SSF52833">
    <property type="entry name" value="Thioredoxin-like"/>
    <property type="match status" value="1"/>
</dbReference>
<dbReference type="InterPro" id="IPR050641">
    <property type="entry name" value="RIFMO-like"/>
</dbReference>
<evidence type="ECO:0000256" key="4">
    <source>
        <dbReference type="ARBA" id="ARBA00023002"/>
    </source>
</evidence>
<evidence type="ECO:0000256" key="1">
    <source>
        <dbReference type="ARBA" id="ARBA00007801"/>
    </source>
</evidence>
<dbReference type="Pfam" id="PF01494">
    <property type="entry name" value="FAD_binding_3"/>
    <property type="match status" value="1"/>
</dbReference>
<dbReference type="InterPro" id="IPR036188">
    <property type="entry name" value="FAD/NAD-bd_sf"/>
</dbReference>
<keyword evidence="7" id="KW-0503">Monooxygenase</keyword>
<organism evidence="7 8">
    <name type="scientific">Grifola frondosa</name>
    <name type="common">Maitake</name>
    <name type="synonym">Polyporus frondosus</name>
    <dbReference type="NCBI Taxonomy" id="5627"/>
    <lineage>
        <taxon>Eukaryota</taxon>
        <taxon>Fungi</taxon>
        <taxon>Dikarya</taxon>
        <taxon>Basidiomycota</taxon>
        <taxon>Agaricomycotina</taxon>
        <taxon>Agaricomycetes</taxon>
        <taxon>Polyporales</taxon>
        <taxon>Grifolaceae</taxon>
        <taxon>Grifola</taxon>
    </lineage>
</organism>
<dbReference type="InterPro" id="IPR036249">
    <property type="entry name" value="Thioredoxin-like_sf"/>
</dbReference>
<dbReference type="Pfam" id="PF07976">
    <property type="entry name" value="Phe_hydrox_dim"/>
    <property type="match status" value="1"/>
</dbReference>
<evidence type="ECO:0000313" key="7">
    <source>
        <dbReference type="EMBL" id="OBZ76871.1"/>
    </source>
</evidence>
<evidence type="ECO:0000313" key="8">
    <source>
        <dbReference type="Proteomes" id="UP000092993"/>
    </source>
</evidence>
<dbReference type="OrthoDB" id="1716816at2759"/>
<comment type="caution">
    <text evidence="7">The sequence shown here is derived from an EMBL/GenBank/DDBJ whole genome shotgun (WGS) entry which is preliminary data.</text>
</comment>
<dbReference type="Gene3D" id="3.50.50.60">
    <property type="entry name" value="FAD/NAD(P)-binding domain"/>
    <property type="match status" value="1"/>
</dbReference>
<sequence>MHINNVTWCNTYKVSQRVASRFSHEGRVFIAGDACHTHSPNAGQGANVSMVDAYNLAWKIAYVVNGWSGSSILDTYEQERRPYSLELIEFDKEIEKLFHPEGLSPEEYAQLWHRHLMFTTQGVGVQYRSSLTVLADSPDVKTSVQIGERLPPSDFVCYIDWNPCNIHDILRYNMQFKLVVFAGDIAQDAVKRRFCDFIAALHEMAPPKPSLDIYAVIDTKKEELNAEYYVWMREYIPEAQIFIDDGIMATGIHGVSVMSSGSGAAVLVRPDGHVVMIIPVSRDNVHRVRDYLSSL</sequence>
<dbReference type="InterPro" id="IPR012941">
    <property type="entry name" value="Phe_hydrox_C_dim_dom"/>
</dbReference>
<feature type="domain" description="Phenol hydroxylase-like C-terminal dimerisation" evidence="6">
    <location>
        <begin position="125"/>
        <end position="294"/>
    </location>
</feature>
<dbReference type="InterPro" id="IPR002938">
    <property type="entry name" value="FAD-bd"/>
</dbReference>
<dbReference type="PRINTS" id="PR00420">
    <property type="entry name" value="RNGMNOXGNASE"/>
</dbReference>
<keyword evidence="3" id="KW-0274">FAD</keyword>
<comment type="similarity">
    <text evidence="1">Belongs to the PheA/TfdB FAD monooxygenase family.</text>
</comment>
<dbReference type="PANTHER" id="PTHR43004:SF4">
    <property type="entry name" value="FAD-BINDING DOMAIN-CONTAINING PROTEIN"/>
    <property type="match status" value="1"/>
</dbReference>
<keyword evidence="2" id="KW-0285">Flavoprotein</keyword>
<protein>
    <submittedName>
        <fullName evidence="7">3-hydroxybenzoate 4-monooxygenase</fullName>
    </submittedName>
</protein>
<dbReference type="STRING" id="5627.A0A1C7MIV5"/>
<evidence type="ECO:0000256" key="3">
    <source>
        <dbReference type="ARBA" id="ARBA00022827"/>
    </source>
</evidence>
<evidence type="ECO:0000259" key="5">
    <source>
        <dbReference type="Pfam" id="PF01494"/>
    </source>
</evidence>
<proteinExistence type="inferred from homology"/>
<dbReference type="GO" id="GO:0071949">
    <property type="term" value="F:FAD binding"/>
    <property type="evidence" value="ECO:0007669"/>
    <property type="project" value="InterPro"/>
</dbReference>
<keyword evidence="8" id="KW-1185">Reference proteome</keyword>
<dbReference type="Proteomes" id="UP000092993">
    <property type="component" value="Unassembled WGS sequence"/>
</dbReference>
<feature type="domain" description="FAD-binding" evidence="5">
    <location>
        <begin position="5"/>
        <end position="89"/>
    </location>
</feature>
<dbReference type="GO" id="GO:0016709">
    <property type="term" value="F:oxidoreductase activity, acting on paired donors, with incorporation or reduction of molecular oxygen, NAD(P)H as one donor, and incorporation of one atom of oxygen"/>
    <property type="evidence" value="ECO:0007669"/>
    <property type="project" value="UniProtKB-ARBA"/>
</dbReference>
<dbReference type="SUPFAM" id="SSF51905">
    <property type="entry name" value="FAD/NAD(P)-binding domain"/>
    <property type="match status" value="1"/>
</dbReference>
<evidence type="ECO:0000259" key="6">
    <source>
        <dbReference type="Pfam" id="PF07976"/>
    </source>
</evidence>
<dbReference type="InterPro" id="IPR038220">
    <property type="entry name" value="PHOX_C_sf"/>
</dbReference>
<keyword evidence="4" id="KW-0560">Oxidoreductase</keyword>
<dbReference type="AlphaFoldDB" id="A0A1C7MIV5"/>
<dbReference type="PANTHER" id="PTHR43004">
    <property type="entry name" value="TRK SYSTEM POTASSIUM UPTAKE PROTEIN"/>
    <property type="match status" value="1"/>
</dbReference>